<evidence type="ECO:0000313" key="2">
    <source>
        <dbReference type="Proteomes" id="UP000515154"/>
    </source>
</evidence>
<feature type="region of interest" description="Disordered" evidence="1">
    <location>
        <begin position="178"/>
        <end position="203"/>
    </location>
</feature>
<dbReference type="RefSeq" id="XP_029655038.1">
    <property type="nucleotide sequence ID" value="XM_029799178.1"/>
</dbReference>
<proteinExistence type="predicted"/>
<reference evidence="3" key="1">
    <citation type="submission" date="2025-08" db="UniProtKB">
        <authorList>
            <consortium name="RefSeq"/>
        </authorList>
    </citation>
    <scope>IDENTIFICATION</scope>
</reference>
<evidence type="ECO:0000313" key="3">
    <source>
        <dbReference type="RefSeq" id="XP_029655038.1"/>
    </source>
</evidence>
<name>A0A6P7TTG8_9MOLL</name>
<protein>
    <submittedName>
        <fullName evidence="3">Uncharacterized protein LOC115228633</fullName>
    </submittedName>
</protein>
<dbReference type="Proteomes" id="UP000515154">
    <property type="component" value="Unplaced"/>
</dbReference>
<keyword evidence="2" id="KW-1185">Reference proteome</keyword>
<organism evidence="2 3">
    <name type="scientific">Octopus sinensis</name>
    <name type="common">East Asian common octopus</name>
    <dbReference type="NCBI Taxonomy" id="2607531"/>
    <lineage>
        <taxon>Eukaryota</taxon>
        <taxon>Metazoa</taxon>
        <taxon>Spiralia</taxon>
        <taxon>Lophotrochozoa</taxon>
        <taxon>Mollusca</taxon>
        <taxon>Cephalopoda</taxon>
        <taxon>Coleoidea</taxon>
        <taxon>Octopodiformes</taxon>
        <taxon>Octopoda</taxon>
        <taxon>Incirrata</taxon>
        <taxon>Octopodidae</taxon>
        <taxon>Octopus</taxon>
    </lineage>
</organism>
<accession>A0A6P7TTG8</accession>
<gene>
    <name evidence="3" type="primary">LOC115228633</name>
</gene>
<sequence length="203" mass="23289">MLKSCFRITPSRFKSEVRRALSKMSRSGQKSLNHKILRQMFSRHPIPSKNETWPFIRPECLVAADQFLAKLELSKKIIGNSTDKQFQIKIQPVTLSSDNSHVQICPPDTDRVDSSVQVNGESFREYFMNNFVPVIPSKIKFPESEIHFPEYEGTSPRVSLDQPIMLEYEEPVGENNISEYHNGNMSPPTITSSIRLDGRCDRD</sequence>
<evidence type="ECO:0000256" key="1">
    <source>
        <dbReference type="SAM" id="MobiDB-lite"/>
    </source>
</evidence>
<dbReference type="KEGG" id="osn:115228633"/>
<dbReference type="AlphaFoldDB" id="A0A6P7TTG8"/>
<feature type="compositionally biased region" description="Polar residues" evidence="1">
    <location>
        <begin position="178"/>
        <end position="194"/>
    </location>
</feature>